<comment type="caution">
    <text evidence="2">The sequence shown here is derived from an EMBL/GenBank/DDBJ whole genome shotgun (WGS) entry which is preliminary data.</text>
</comment>
<dbReference type="RefSeq" id="WP_179430453.1">
    <property type="nucleotide sequence ID" value="NZ_BAABLC010000003.1"/>
</dbReference>
<gene>
    <name evidence="2" type="ORF">BKA02_000197</name>
</gene>
<organism evidence="2 3">
    <name type="scientific">Microbacterium pseudoresistens</name>
    <dbReference type="NCBI Taxonomy" id="640634"/>
    <lineage>
        <taxon>Bacteria</taxon>
        <taxon>Bacillati</taxon>
        <taxon>Actinomycetota</taxon>
        <taxon>Actinomycetes</taxon>
        <taxon>Micrococcales</taxon>
        <taxon>Microbacteriaceae</taxon>
        <taxon>Microbacterium</taxon>
    </lineage>
</organism>
<keyword evidence="3" id="KW-1185">Reference proteome</keyword>
<reference evidence="2 3" key="1">
    <citation type="submission" date="2020-07" db="EMBL/GenBank/DDBJ databases">
        <title>Sequencing the genomes of 1000 actinobacteria strains.</title>
        <authorList>
            <person name="Klenk H.-P."/>
        </authorList>
    </citation>
    <scope>NUCLEOTIDE SEQUENCE [LARGE SCALE GENOMIC DNA]</scope>
    <source>
        <strain evidence="2 3">DSM 22185</strain>
    </source>
</reference>
<keyword evidence="1" id="KW-0732">Signal</keyword>
<dbReference type="EMBL" id="JACCBH010000001">
    <property type="protein sequence ID" value="NYD53142.1"/>
    <property type="molecule type" value="Genomic_DNA"/>
</dbReference>
<accession>A0A7Y9ESJ4</accession>
<proteinExistence type="predicted"/>
<dbReference type="AlphaFoldDB" id="A0A7Y9ESJ4"/>
<dbReference type="InterPro" id="IPR006311">
    <property type="entry name" value="TAT_signal"/>
</dbReference>
<name>A0A7Y9ESJ4_9MICO</name>
<dbReference type="PROSITE" id="PS51318">
    <property type="entry name" value="TAT"/>
    <property type="match status" value="1"/>
</dbReference>
<evidence type="ECO:0008006" key="4">
    <source>
        <dbReference type="Google" id="ProtNLM"/>
    </source>
</evidence>
<protein>
    <recommendedName>
        <fullName evidence="4">DUF3558 domain-containing protein</fullName>
    </recommendedName>
</protein>
<feature type="chain" id="PRO_5031066399" description="DUF3558 domain-containing protein" evidence="1">
    <location>
        <begin position="29"/>
        <end position="303"/>
    </location>
</feature>
<dbReference type="PROSITE" id="PS51257">
    <property type="entry name" value="PROKAR_LIPOPROTEIN"/>
    <property type="match status" value="1"/>
</dbReference>
<evidence type="ECO:0000313" key="2">
    <source>
        <dbReference type="EMBL" id="NYD53142.1"/>
    </source>
</evidence>
<sequence>MTGTLLRRRRLAGIGIAAALSAALAACATPAAPDAAGPASEEPPNTPASVADGLCAHADEVAKLITTANLNEVADPSAVPQRVADAVALFDEVEPPDEIAEAWGRVGQLFTMLDEALEGKTITSADDLRTVLPQDDPEAFALVLLVPGQAEIVGLHLQDECGVELGLSTPAVADACSVIDPLQLGSVFPSGAPAGKPVRWPNATVECTWSGDENEVGVVFGPGEALIAETFRDMAPVETVAGDPEVLVYDGALGPLRFRGGRTAVVQKEVAAVLVSVAAGGDRRAEADKAIALAMSAALALGD</sequence>
<evidence type="ECO:0000313" key="3">
    <source>
        <dbReference type="Proteomes" id="UP000552045"/>
    </source>
</evidence>
<feature type="signal peptide" evidence="1">
    <location>
        <begin position="1"/>
        <end position="28"/>
    </location>
</feature>
<evidence type="ECO:0000256" key="1">
    <source>
        <dbReference type="SAM" id="SignalP"/>
    </source>
</evidence>
<dbReference type="Proteomes" id="UP000552045">
    <property type="component" value="Unassembled WGS sequence"/>
</dbReference>